<sequence length="327" mass="36203">MEISTLYLFLAYIVVIEGYSDKPTKLTLEYSSQGYPDFYLGDLNTFVCSLFPGRIDTPESLVYVLNNPKAGLTGCIADETNVFHGTTPPYLNNNDGISSTSISDEYCRGHVIDSAGPSAVYEQLYLDRSYNLTCSDHVIGRPEVNSFHWIRKNKNLTLTLNTLTVSSTESDENNEQIKCLASSALGKTVEIKWTIDWKKAPVQSSPEQLIKYIAGVSGGIIVLVILLGSIDVIYKRRKKALADVRTRNLLSAEEIPEYEEIEEVNDHDNGLYTYPSTTTCGMVSPSHQPSRDYQTSRDQGDACGYVMDAVLANPPELPPSRLSAVDT</sequence>
<reference evidence="4" key="1">
    <citation type="submission" date="2020-06" db="EMBL/GenBank/DDBJ databases">
        <title>Draft genome of Bugula neritina, a colonial animal packing powerful symbionts and potential medicines.</title>
        <authorList>
            <person name="Rayko M."/>
        </authorList>
    </citation>
    <scope>NUCLEOTIDE SEQUENCE [LARGE SCALE GENOMIC DNA]</scope>
    <source>
        <strain evidence="4">Kwan_BN1</strain>
    </source>
</reference>
<evidence type="ECO:0000256" key="2">
    <source>
        <dbReference type="SAM" id="SignalP"/>
    </source>
</evidence>
<evidence type="ECO:0000259" key="3">
    <source>
        <dbReference type="PROSITE" id="PS50835"/>
    </source>
</evidence>
<feature type="transmembrane region" description="Helical" evidence="1">
    <location>
        <begin position="212"/>
        <end position="234"/>
    </location>
</feature>
<keyword evidence="1" id="KW-0812">Transmembrane</keyword>
<keyword evidence="1" id="KW-1133">Transmembrane helix</keyword>
<comment type="caution">
    <text evidence="4">The sequence shown here is derived from an EMBL/GenBank/DDBJ whole genome shotgun (WGS) entry which is preliminary data.</text>
</comment>
<gene>
    <name evidence="4" type="ORF">EB796_019998</name>
</gene>
<dbReference type="EMBL" id="VXIV02002978">
    <property type="protein sequence ID" value="KAF6021700.1"/>
    <property type="molecule type" value="Genomic_DNA"/>
</dbReference>
<keyword evidence="1" id="KW-0472">Membrane</keyword>
<dbReference type="InterPro" id="IPR007110">
    <property type="entry name" value="Ig-like_dom"/>
</dbReference>
<feature type="signal peptide" evidence="2">
    <location>
        <begin position="1"/>
        <end position="18"/>
    </location>
</feature>
<accession>A0A7J7J633</accession>
<dbReference type="Proteomes" id="UP000593567">
    <property type="component" value="Unassembled WGS sequence"/>
</dbReference>
<dbReference type="AlphaFoldDB" id="A0A7J7J633"/>
<feature type="chain" id="PRO_5029481736" description="Ig-like domain-containing protein" evidence="2">
    <location>
        <begin position="19"/>
        <end position="327"/>
    </location>
</feature>
<evidence type="ECO:0000256" key="1">
    <source>
        <dbReference type="SAM" id="Phobius"/>
    </source>
</evidence>
<proteinExistence type="predicted"/>
<organism evidence="4 5">
    <name type="scientific">Bugula neritina</name>
    <name type="common">Brown bryozoan</name>
    <name type="synonym">Sertularia neritina</name>
    <dbReference type="NCBI Taxonomy" id="10212"/>
    <lineage>
        <taxon>Eukaryota</taxon>
        <taxon>Metazoa</taxon>
        <taxon>Spiralia</taxon>
        <taxon>Lophotrochozoa</taxon>
        <taxon>Bryozoa</taxon>
        <taxon>Gymnolaemata</taxon>
        <taxon>Cheilostomatida</taxon>
        <taxon>Flustrina</taxon>
        <taxon>Buguloidea</taxon>
        <taxon>Bugulidae</taxon>
        <taxon>Bugula</taxon>
    </lineage>
</organism>
<feature type="domain" description="Ig-like" evidence="3">
    <location>
        <begin position="117"/>
        <end position="190"/>
    </location>
</feature>
<evidence type="ECO:0000313" key="4">
    <source>
        <dbReference type="EMBL" id="KAF6021700.1"/>
    </source>
</evidence>
<name>A0A7J7J633_BUGNE</name>
<protein>
    <recommendedName>
        <fullName evidence="3">Ig-like domain-containing protein</fullName>
    </recommendedName>
</protein>
<keyword evidence="2" id="KW-0732">Signal</keyword>
<evidence type="ECO:0000313" key="5">
    <source>
        <dbReference type="Proteomes" id="UP000593567"/>
    </source>
</evidence>
<dbReference type="PROSITE" id="PS50835">
    <property type="entry name" value="IG_LIKE"/>
    <property type="match status" value="1"/>
</dbReference>
<keyword evidence="5" id="KW-1185">Reference proteome</keyword>